<dbReference type="SFLD" id="SFLDS00003">
    <property type="entry name" value="Haloacid_Dehalogenase"/>
    <property type="match status" value="1"/>
</dbReference>
<keyword evidence="1" id="KW-0378">Hydrolase</keyword>
<dbReference type="PANTHER" id="PTHR43316:SF8">
    <property type="entry name" value="HAD FAMILY HYDROLASE"/>
    <property type="match status" value="1"/>
</dbReference>
<dbReference type="PANTHER" id="PTHR43316">
    <property type="entry name" value="HYDROLASE, HALOACID DELAHOGENASE-RELATED"/>
    <property type="match status" value="1"/>
</dbReference>
<dbReference type="Gene3D" id="3.40.50.1000">
    <property type="entry name" value="HAD superfamily/HAD-like"/>
    <property type="match status" value="1"/>
</dbReference>
<evidence type="ECO:0000313" key="3">
    <source>
        <dbReference type="Proteomes" id="UP000826014"/>
    </source>
</evidence>
<protein>
    <submittedName>
        <fullName evidence="2">Haloacid dehalogenase-like hydrolase</fullName>
    </submittedName>
</protein>
<reference evidence="2 3" key="1">
    <citation type="journal article" date="2022" name="bioRxiv">
        <title>Ecology and evolution of chlamydial symbionts of arthropods.</title>
        <authorList>
            <person name="Halter T."/>
            <person name="Koestlbacher S."/>
            <person name="Collingro A."/>
            <person name="Sixt B.S."/>
            <person name="Toenshoff E.R."/>
            <person name="Hendrickx F."/>
            <person name="Kostanjsek R."/>
            <person name="Horn M."/>
        </authorList>
    </citation>
    <scope>NUCLEOTIDE SEQUENCE [LARGE SCALE GENOMIC DNA]</scope>
    <source>
        <strain evidence="2">W744xW776</strain>
    </source>
</reference>
<dbReference type="InterPro" id="IPR051540">
    <property type="entry name" value="S-2-haloacid_dehalogenase"/>
</dbReference>
<dbReference type="RefSeq" id="WP_215216839.1">
    <property type="nucleotide sequence ID" value="NZ_CP075587.1"/>
</dbReference>
<dbReference type="InterPro" id="IPR036412">
    <property type="entry name" value="HAD-like_sf"/>
</dbReference>
<sequence length="223" mass="25622">MLIIFDLDDTLVKTSDCITHVLLERSLRAMVNKGFKAQNFYQTLFLLRELNKQASNAEEALKEFIVIMREDLEFINIGKEQLTNFTLDMPIFPLELAVETLHLLKRKKHSLCLVTIGKDSLQRQKLEKSGIDPILFSKIVVSEDRNKKPHYERLLAEFDYSPEQVMVCGDRISLDLEPAIQLNCKTVHVLCGRGLSAKEKTSKAKITYRISSLVELGDLRELR</sequence>
<dbReference type="Gene3D" id="1.10.150.520">
    <property type="match status" value="1"/>
</dbReference>
<organism evidence="2 3">
    <name type="scientific">Candidatus Rhabdochlamydia oedothoracis</name>
    <dbReference type="NCBI Taxonomy" id="2720720"/>
    <lineage>
        <taxon>Bacteria</taxon>
        <taxon>Pseudomonadati</taxon>
        <taxon>Chlamydiota</taxon>
        <taxon>Chlamydiia</taxon>
        <taxon>Parachlamydiales</taxon>
        <taxon>Candidatus Rhabdochlamydiaceae</taxon>
        <taxon>Candidatus Rhabdochlamydia</taxon>
    </lineage>
</organism>
<accession>A0ABX8V6G0</accession>
<dbReference type="SFLD" id="SFLDG01129">
    <property type="entry name" value="C1.5:_HAD__Beta-PGM__Phosphata"/>
    <property type="match status" value="1"/>
</dbReference>
<dbReference type="Proteomes" id="UP000826014">
    <property type="component" value="Chromosome"/>
</dbReference>
<dbReference type="InterPro" id="IPR041492">
    <property type="entry name" value="HAD_2"/>
</dbReference>
<keyword evidence="3" id="KW-1185">Reference proteome</keyword>
<dbReference type="SUPFAM" id="SSF56784">
    <property type="entry name" value="HAD-like"/>
    <property type="match status" value="1"/>
</dbReference>
<dbReference type="Pfam" id="PF13419">
    <property type="entry name" value="HAD_2"/>
    <property type="match status" value="1"/>
</dbReference>
<dbReference type="EMBL" id="CP075587">
    <property type="protein sequence ID" value="QYF49055.1"/>
    <property type="molecule type" value="Genomic_DNA"/>
</dbReference>
<evidence type="ECO:0000313" key="2">
    <source>
        <dbReference type="EMBL" id="QYF49055.1"/>
    </source>
</evidence>
<gene>
    <name evidence="2" type="ORF">RHABOEDO_001316</name>
</gene>
<proteinExistence type="predicted"/>
<name>A0ABX8V6G0_9BACT</name>
<dbReference type="InterPro" id="IPR023214">
    <property type="entry name" value="HAD_sf"/>
</dbReference>
<evidence type="ECO:0000256" key="1">
    <source>
        <dbReference type="ARBA" id="ARBA00022801"/>
    </source>
</evidence>